<evidence type="ECO:0000256" key="1">
    <source>
        <dbReference type="ARBA" id="ARBA00023015"/>
    </source>
</evidence>
<keyword evidence="3" id="KW-0804">Transcription</keyword>
<proteinExistence type="predicted"/>
<evidence type="ECO:0000313" key="6">
    <source>
        <dbReference type="Proteomes" id="UP001374803"/>
    </source>
</evidence>
<dbReference type="Gene3D" id="1.10.10.60">
    <property type="entry name" value="Homeodomain-like"/>
    <property type="match status" value="1"/>
</dbReference>
<dbReference type="InterPro" id="IPR018062">
    <property type="entry name" value="HTH_AraC-typ_CS"/>
</dbReference>
<dbReference type="SUPFAM" id="SSF46689">
    <property type="entry name" value="Homeodomain-like"/>
    <property type="match status" value="2"/>
</dbReference>
<protein>
    <submittedName>
        <fullName evidence="5">AraC family transcriptional regulator</fullName>
    </submittedName>
</protein>
<feature type="domain" description="HTH araC/xylS-type" evidence="4">
    <location>
        <begin position="196"/>
        <end position="294"/>
    </location>
</feature>
<dbReference type="RefSeq" id="WP_394838665.1">
    <property type="nucleotide sequence ID" value="NZ_CP089929.1"/>
</dbReference>
<dbReference type="InterPro" id="IPR009057">
    <property type="entry name" value="Homeodomain-like_sf"/>
</dbReference>
<keyword evidence="6" id="KW-1185">Reference proteome</keyword>
<reference evidence="5" key="1">
    <citation type="submission" date="2021-12" db="EMBL/GenBank/DDBJ databases">
        <title>Discovery of the Pendulisporaceae a myxobacterial family with distinct sporulation behavior and unique specialized metabolism.</title>
        <authorList>
            <person name="Garcia R."/>
            <person name="Popoff A."/>
            <person name="Bader C.D."/>
            <person name="Loehr J."/>
            <person name="Walesch S."/>
            <person name="Walt C."/>
            <person name="Boldt J."/>
            <person name="Bunk B."/>
            <person name="Haeckl F.J.F.P.J."/>
            <person name="Gunesch A.P."/>
            <person name="Birkelbach J."/>
            <person name="Nuebel U."/>
            <person name="Pietschmann T."/>
            <person name="Bach T."/>
            <person name="Mueller R."/>
        </authorList>
    </citation>
    <scope>NUCLEOTIDE SEQUENCE</scope>
    <source>
        <strain evidence="5">MSr11367</strain>
    </source>
</reference>
<evidence type="ECO:0000256" key="2">
    <source>
        <dbReference type="ARBA" id="ARBA00023125"/>
    </source>
</evidence>
<keyword evidence="2" id="KW-0238">DNA-binding</keyword>
<evidence type="ECO:0000313" key="5">
    <source>
        <dbReference type="EMBL" id="WXB08992.1"/>
    </source>
</evidence>
<keyword evidence="1" id="KW-0805">Transcription regulation</keyword>
<dbReference type="InterPro" id="IPR050204">
    <property type="entry name" value="AraC_XylS_family_regulators"/>
</dbReference>
<accession>A0ABZ2LDI3</accession>
<dbReference type="PANTHER" id="PTHR46796">
    <property type="entry name" value="HTH-TYPE TRANSCRIPTIONAL ACTIVATOR RHAS-RELATED"/>
    <property type="match status" value="1"/>
</dbReference>
<dbReference type="PANTHER" id="PTHR46796:SF6">
    <property type="entry name" value="ARAC SUBFAMILY"/>
    <property type="match status" value="1"/>
</dbReference>
<dbReference type="InterPro" id="IPR018060">
    <property type="entry name" value="HTH_AraC"/>
</dbReference>
<dbReference type="Proteomes" id="UP001374803">
    <property type="component" value="Chromosome"/>
</dbReference>
<dbReference type="PROSITE" id="PS00041">
    <property type="entry name" value="HTH_ARAC_FAMILY_1"/>
    <property type="match status" value="1"/>
</dbReference>
<organism evidence="5 6">
    <name type="scientific">Pendulispora rubella</name>
    <dbReference type="NCBI Taxonomy" id="2741070"/>
    <lineage>
        <taxon>Bacteria</taxon>
        <taxon>Pseudomonadati</taxon>
        <taxon>Myxococcota</taxon>
        <taxon>Myxococcia</taxon>
        <taxon>Myxococcales</taxon>
        <taxon>Sorangiineae</taxon>
        <taxon>Pendulisporaceae</taxon>
        <taxon>Pendulispora</taxon>
    </lineage>
</organism>
<dbReference type="SMART" id="SM00342">
    <property type="entry name" value="HTH_ARAC"/>
    <property type="match status" value="1"/>
</dbReference>
<dbReference type="PROSITE" id="PS01124">
    <property type="entry name" value="HTH_ARAC_FAMILY_2"/>
    <property type="match status" value="1"/>
</dbReference>
<evidence type="ECO:0000259" key="4">
    <source>
        <dbReference type="PROSITE" id="PS01124"/>
    </source>
</evidence>
<dbReference type="Pfam" id="PF12833">
    <property type="entry name" value="HTH_18"/>
    <property type="match status" value="1"/>
</dbReference>
<dbReference type="EMBL" id="CP089983">
    <property type="protein sequence ID" value="WXB08992.1"/>
    <property type="molecule type" value="Genomic_DNA"/>
</dbReference>
<name>A0ABZ2LDI3_9BACT</name>
<gene>
    <name evidence="5" type="ORF">LVJ94_17380</name>
</gene>
<evidence type="ECO:0000256" key="3">
    <source>
        <dbReference type="ARBA" id="ARBA00023163"/>
    </source>
</evidence>
<sequence length="302" mass="33509">MPRLRSAIRFVDSSSGESVDALKNARMSLSSADLGWPGLLVEKGENRDWNVQGVAVRDHYVALNTDVRALHVSVKRNETFHEVVMPPGSLWFCPAEESFTHQVRQPCRFIVATLRPERLARLVGDDGVKWQRGYGVSNPQLEYVLRALDAEVNDGGVHGPTFADALATALAARLVETFATVPQHRAGPRLAPQVLHRVREKIESDLGSALTVMDLANAADLSPAHFSRAFKASFGLSPYQYILERRLSEARTALECPGARVLEVALRFGFADQAHLTRTFRLHFGATPGELVQTQRARTRHR</sequence>